<keyword evidence="7" id="KW-1185">Reference proteome</keyword>
<dbReference type="RefSeq" id="WP_073150696.1">
    <property type="nucleotide sequence ID" value="NZ_FRAG01000034.1"/>
</dbReference>
<dbReference type="SFLD" id="SFLDS00029">
    <property type="entry name" value="Radical_SAM"/>
    <property type="match status" value="1"/>
</dbReference>
<dbReference type="EMBL" id="FRAG01000034">
    <property type="protein sequence ID" value="SHK19223.1"/>
    <property type="molecule type" value="Genomic_DNA"/>
</dbReference>
<dbReference type="GO" id="GO:0046872">
    <property type="term" value="F:metal ion binding"/>
    <property type="evidence" value="ECO:0007669"/>
    <property type="project" value="UniProtKB-KW"/>
</dbReference>
<evidence type="ECO:0000256" key="4">
    <source>
        <dbReference type="ARBA" id="ARBA00023014"/>
    </source>
</evidence>
<keyword evidence="1" id="KW-0949">S-adenosyl-L-methionine</keyword>
<dbReference type="SMART" id="SM00729">
    <property type="entry name" value="Elp3"/>
    <property type="match status" value="1"/>
</dbReference>
<protein>
    <recommendedName>
        <fullName evidence="5">Elp3/MiaA/NifB-like radical SAM core domain-containing protein</fullName>
    </recommendedName>
</protein>
<dbReference type="AlphaFoldDB" id="A0A1M6QGM5"/>
<evidence type="ECO:0000313" key="6">
    <source>
        <dbReference type="EMBL" id="SHK19223.1"/>
    </source>
</evidence>
<dbReference type="InterPro" id="IPR007197">
    <property type="entry name" value="rSAM"/>
</dbReference>
<sequence>MTHNIFDYFKKYENVPNGAIVKEDMLRLGVSFAPEVFEHVDGYLLKNYNLFASNYDRANTGEMVVKNIPAEIRISSSKNKILPTIVETRYSAISPYKITYDQKGFKLLFKEREIAEVEFCKRPKYHNKQFKDGIKYKDVVALVHWGYKIAISVVRVCSFNKNDICKYCDINTNLKFRTDSNKLNIDPLAKLEYVVPVVKEILENEQIEGSRTLVYGLTGGTMLKNGKSIEADIYSHYIKKLKAEVGGRYPVSVTCTAQNEDDLWKLKEAGLDVYQCNIEVWDKQIFHKVCPGKSKLVGHDKWVELLKKAVDIFGEGNVITNFVAGVEYSKAYGFSTMEEAIQSTTDGFEYLMYHGITPKMTSFCASAGSSLRNEPIIPLDYYVQIAMNWYNLWRKYLLPPVRNHGPMGPGRAIEINSTYNDIGS</sequence>
<evidence type="ECO:0000256" key="1">
    <source>
        <dbReference type="ARBA" id="ARBA00022691"/>
    </source>
</evidence>
<dbReference type="InterPro" id="IPR006638">
    <property type="entry name" value="Elp3/MiaA/NifB-like_rSAM"/>
</dbReference>
<dbReference type="SUPFAM" id="SSF102114">
    <property type="entry name" value="Radical SAM enzymes"/>
    <property type="match status" value="1"/>
</dbReference>
<dbReference type="GO" id="GO:0003824">
    <property type="term" value="F:catalytic activity"/>
    <property type="evidence" value="ECO:0007669"/>
    <property type="project" value="InterPro"/>
</dbReference>
<dbReference type="OrthoDB" id="5391057at2"/>
<dbReference type="Gene3D" id="3.20.20.70">
    <property type="entry name" value="Aldolase class I"/>
    <property type="match status" value="1"/>
</dbReference>
<keyword evidence="4" id="KW-0411">Iron-sulfur</keyword>
<accession>A0A1M6QGM5</accession>
<evidence type="ECO:0000256" key="2">
    <source>
        <dbReference type="ARBA" id="ARBA00022723"/>
    </source>
</evidence>
<dbReference type="InterPro" id="IPR058240">
    <property type="entry name" value="rSAM_sf"/>
</dbReference>
<dbReference type="Proteomes" id="UP000184465">
    <property type="component" value="Unassembled WGS sequence"/>
</dbReference>
<dbReference type="GO" id="GO:0051536">
    <property type="term" value="F:iron-sulfur cluster binding"/>
    <property type="evidence" value="ECO:0007669"/>
    <property type="project" value="UniProtKB-KW"/>
</dbReference>
<reference evidence="7" key="1">
    <citation type="submission" date="2016-11" db="EMBL/GenBank/DDBJ databases">
        <authorList>
            <person name="Varghese N."/>
            <person name="Submissions S."/>
        </authorList>
    </citation>
    <scope>NUCLEOTIDE SEQUENCE [LARGE SCALE GENOMIC DNA]</scope>
    <source>
        <strain evidence="7">DSM 15212 / CIP 107654 / DViRD3</strain>
    </source>
</reference>
<evidence type="ECO:0000256" key="3">
    <source>
        <dbReference type="ARBA" id="ARBA00023004"/>
    </source>
</evidence>
<dbReference type="STRING" id="1121301.SAMN02745912_02564"/>
<gene>
    <name evidence="6" type="ORF">SAMN02745912_02564</name>
</gene>
<dbReference type="InterPro" id="IPR013785">
    <property type="entry name" value="Aldolase_TIM"/>
</dbReference>
<name>A0A1M6QGM5_PARC5</name>
<evidence type="ECO:0000259" key="5">
    <source>
        <dbReference type="SMART" id="SM00729"/>
    </source>
</evidence>
<keyword evidence="3" id="KW-0408">Iron</keyword>
<evidence type="ECO:0000313" key="7">
    <source>
        <dbReference type="Proteomes" id="UP000184465"/>
    </source>
</evidence>
<keyword evidence="2" id="KW-0479">Metal-binding</keyword>
<dbReference type="NCBIfam" id="NF045502">
    <property type="entry name" value="variant_rSAM"/>
    <property type="match status" value="1"/>
</dbReference>
<feature type="domain" description="Elp3/MiaA/NifB-like radical SAM core" evidence="5">
    <location>
        <begin position="147"/>
        <end position="393"/>
    </location>
</feature>
<proteinExistence type="predicted"/>
<organism evidence="6 7">
    <name type="scientific">Paramaledivibacter caminithermalis (strain DSM 15212 / CIP 107654 / DViRD3)</name>
    <name type="common">Clostridium caminithermale</name>
    <dbReference type="NCBI Taxonomy" id="1121301"/>
    <lineage>
        <taxon>Bacteria</taxon>
        <taxon>Bacillati</taxon>
        <taxon>Bacillota</taxon>
        <taxon>Clostridia</taxon>
        <taxon>Peptostreptococcales</taxon>
        <taxon>Caminicellaceae</taxon>
        <taxon>Paramaledivibacter</taxon>
    </lineage>
</organism>